<evidence type="ECO:0000313" key="1">
    <source>
        <dbReference type="EMBL" id="SFN27150.1"/>
    </source>
</evidence>
<organism evidence="1 2">
    <name type="scientific">Paenimyroides ummariense</name>
    <dbReference type="NCBI Taxonomy" id="913024"/>
    <lineage>
        <taxon>Bacteria</taxon>
        <taxon>Pseudomonadati</taxon>
        <taxon>Bacteroidota</taxon>
        <taxon>Flavobacteriia</taxon>
        <taxon>Flavobacteriales</taxon>
        <taxon>Flavobacteriaceae</taxon>
        <taxon>Paenimyroides</taxon>
    </lineage>
</organism>
<dbReference type="SUPFAM" id="SSF55729">
    <property type="entry name" value="Acyl-CoA N-acyltransferases (Nat)"/>
    <property type="match status" value="1"/>
</dbReference>
<dbReference type="PANTHER" id="PTHR36174">
    <property type="entry name" value="LIPID II:GLYCINE GLYCYLTRANSFERASE"/>
    <property type="match status" value="1"/>
</dbReference>
<reference evidence="2" key="1">
    <citation type="submission" date="2016-10" db="EMBL/GenBank/DDBJ databases">
        <authorList>
            <person name="Varghese N."/>
            <person name="Submissions S."/>
        </authorList>
    </citation>
    <scope>NUCLEOTIDE SEQUENCE [LARGE SCALE GENOMIC DNA]</scope>
    <source>
        <strain evidence="2">DS-12</strain>
    </source>
</reference>
<keyword evidence="2" id="KW-1185">Reference proteome</keyword>
<dbReference type="PANTHER" id="PTHR36174:SF1">
    <property type="entry name" value="LIPID II:GLYCINE GLYCYLTRANSFERASE"/>
    <property type="match status" value="1"/>
</dbReference>
<name>A0A1I4XPF5_9FLAO</name>
<dbReference type="RefSeq" id="WP_091519007.1">
    <property type="nucleotide sequence ID" value="NZ_FOVI01000003.1"/>
</dbReference>
<gene>
    <name evidence="1" type="ORF">SAMN05421741_10358</name>
</gene>
<dbReference type="InterPro" id="IPR016181">
    <property type="entry name" value="Acyl_CoA_acyltransferase"/>
</dbReference>
<proteinExistence type="predicted"/>
<evidence type="ECO:0000313" key="2">
    <source>
        <dbReference type="Proteomes" id="UP000199036"/>
    </source>
</evidence>
<dbReference type="Gene3D" id="3.40.630.30">
    <property type="match status" value="1"/>
</dbReference>
<accession>A0A1I4XPF5</accession>
<protein>
    <submittedName>
        <fullName evidence="1">Acetyltransferase (GNAT) domain-containing protein</fullName>
    </submittedName>
</protein>
<sequence>MVKKHSIKVIRYKNQFKSNWDDFVNEAKNGTFLFQRNFMEYHSDRFDDFSLLFFSDDELVALLPACKIDTVCYSHKGLTYGCLIVKKECKFHLYKEIFTVLIDFLKDQNFTELIIKTIPSIYCEAGNDELPFLHQFYEGSVEMNIGSVIYSRKEISFSKSIVRNAKNAQKKGIEIRKSNDFTTFWNDLLVPRLEERFNKKPIHSLDEIIYLKERFPNDIELYAAFLSEEMIAGTVLFNNKNFVKSQYIASKSSYNKLGGLDLLHYEIIKNLKTDYFDFGTSSEDLSTAENPNLLSWKEQFGARTIVFPTYTFKINQPKI</sequence>
<keyword evidence="1" id="KW-0808">Transferase</keyword>
<dbReference type="EMBL" id="FOVI01000003">
    <property type="protein sequence ID" value="SFN27150.1"/>
    <property type="molecule type" value="Genomic_DNA"/>
</dbReference>
<dbReference type="AlphaFoldDB" id="A0A1I4XPF5"/>
<dbReference type="GO" id="GO:0016740">
    <property type="term" value="F:transferase activity"/>
    <property type="evidence" value="ECO:0007669"/>
    <property type="project" value="UniProtKB-KW"/>
</dbReference>
<dbReference type="OrthoDB" id="9808687at2"/>
<dbReference type="Proteomes" id="UP000199036">
    <property type="component" value="Unassembled WGS sequence"/>
</dbReference>
<dbReference type="InterPro" id="IPR050644">
    <property type="entry name" value="PG_Glycine_Bridge_Synth"/>
</dbReference>
<dbReference type="STRING" id="913024.SAMN05421741_10358"/>